<name>A0A2T9Y9F2_9FUNG</name>
<reference evidence="1 2" key="1">
    <citation type="journal article" date="2018" name="MBio">
        <title>Comparative Genomics Reveals the Core Gene Toolbox for the Fungus-Insect Symbiosis.</title>
        <authorList>
            <person name="Wang Y."/>
            <person name="Stata M."/>
            <person name="Wang W."/>
            <person name="Stajich J.E."/>
            <person name="White M.M."/>
            <person name="Moncalvo J.M."/>
        </authorList>
    </citation>
    <scope>NUCLEOTIDE SEQUENCE [LARGE SCALE GENOMIC DNA]</scope>
    <source>
        <strain evidence="1 2">SWE-8-4</strain>
    </source>
</reference>
<evidence type="ECO:0000313" key="1">
    <source>
        <dbReference type="EMBL" id="PVU88959.1"/>
    </source>
</evidence>
<proteinExistence type="predicted"/>
<dbReference type="EMBL" id="MBFR01000350">
    <property type="protein sequence ID" value="PVU88959.1"/>
    <property type="molecule type" value="Genomic_DNA"/>
</dbReference>
<dbReference type="Proteomes" id="UP000245383">
    <property type="component" value="Unassembled WGS sequence"/>
</dbReference>
<gene>
    <name evidence="1" type="ORF">BB561_005639</name>
</gene>
<protein>
    <submittedName>
        <fullName evidence="1">Uncharacterized protein</fullName>
    </submittedName>
</protein>
<sequence length="413" mass="48524">MQEYFNSTLQKNRHLLSETANSSSMIARPRINQDIFDNLSFKEILGILIWFTNTKNLTLWKYNKVFASIKITFFIPNLQRYSLKLLIRQVNELFSIYEKKVLQYGSPERIPVYESMGHNLPVFIYFYKAFKLSRVASWVLDANSSESDTVDSNTGIRNITAYEYFFPKDKNSNLKQIKKSFLFSKNDSAECAKEYCSSNDYSQENIYIDTNPIMYNFESSPNIHKFLTNITNCEPQNISEPLLFNSKIKPEENPQNTVDQKVKRFMYYNQHGHNNYQKPETLINIKKCCAEDSNNDVFCIDNENLSQKYGTSTMYPLTFAHQNYFRYSSSSPKKNYALAKNYSDTIDANRIIKSQEVSKVRKKRTFSEYQIFDNVLNCNELKRNKFTYYTKGLIEIPLKDVNLSKENKNQQQV</sequence>
<organism evidence="1 2">
    <name type="scientific">Smittium simulii</name>
    <dbReference type="NCBI Taxonomy" id="133385"/>
    <lineage>
        <taxon>Eukaryota</taxon>
        <taxon>Fungi</taxon>
        <taxon>Fungi incertae sedis</taxon>
        <taxon>Zoopagomycota</taxon>
        <taxon>Kickxellomycotina</taxon>
        <taxon>Harpellomycetes</taxon>
        <taxon>Harpellales</taxon>
        <taxon>Legeriomycetaceae</taxon>
        <taxon>Smittium</taxon>
    </lineage>
</organism>
<evidence type="ECO:0000313" key="2">
    <source>
        <dbReference type="Proteomes" id="UP000245383"/>
    </source>
</evidence>
<keyword evidence="2" id="KW-1185">Reference proteome</keyword>
<dbReference type="AlphaFoldDB" id="A0A2T9Y9F2"/>
<accession>A0A2T9Y9F2</accession>
<dbReference type="OrthoDB" id="10662429at2759"/>
<comment type="caution">
    <text evidence="1">The sequence shown here is derived from an EMBL/GenBank/DDBJ whole genome shotgun (WGS) entry which is preliminary data.</text>
</comment>